<dbReference type="Proteomes" id="UP001285354">
    <property type="component" value="Unassembled WGS sequence"/>
</dbReference>
<reference evidence="4" key="1">
    <citation type="submission" date="2023-06" db="EMBL/GenBank/DDBJ databases">
        <title>Draft genome of Marssonina rosae.</title>
        <authorList>
            <person name="Cheng Q."/>
        </authorList>
    </citation>
    <scope>NUCLEOTIDE SEQUENCE</scope>
    <source>
        <strain evidence="4">R4</strain>
    </source>
</reference>
<keyword evidence="3" id="KW-0472">Membrane</keyword>
<name>A0AAD9T7W6_9HELO</name>
<keyword evidence="5" id="KW-1185">Reference proteome</keyword>
<evidence type="ECO:0000313" key="5">
    <source>
        <dbReference type="Proteomes" id="UP001285354"/>
    </source>
</evidence>
<organism evidence="4 5">
    <name type="scientific">Diplocarpon rosae</name>
    <dbReference type="NCBI Taxonomy" id="946125"/>
    <lineage>
        <taxon>Eukaryota</taxon>
        <taxon>Fungi</taxon>
        <taxon>Dikarya</taxon>
        <taxon>Ascomycota</taxon>
        <taxon>Pezizomycotina</taxon>
        <taxon>Leotiomycetes</taxon>
        <taxon>Helotiales</taxon>
        <taxon>Drepanopezizaceae</taxon>
        <taxon>Diplocarpon</taxon>
    </lineage>
</organism>
<keyword evidence="3" id="KW-0812">Transmembrane</keyword>
<evidence type="ECO:0000256" key="1">
    <source>
        <dbReference type="ARBA" id="ARBA00006484"/>
    </source>
</evidence>
<dbReference type="GO" id="GO:0016491">
    <property type="term" value="F:oxidoreductase activity"/>
    <property type="evidence" value="ECO:0007669"/>
    <property type="project" value="UniProtKB-KW"/>
</dbReference>
<evidence type="ECO:0000256" key="2">
    <source>
        <dbReference type="ARBA" id="ARBA00023002"/>
    </source>
</evidence>
<evidence type="ECO:0000256" key="3">
    <source>
        <dbReference type="SAM" id="Phobius"/>
    </source>
</evidence>
<dbReference type="Pfam" id="PF00106">
    <property type="entry name" value="adh_short"/>
    <property type="match status" value="1"/>
</dbReference>
<comment type="similarity">
    <text evidence="1">Belongs to the short-chain dehydrogenases/reductases (SDR) family.</text>
</comment>
<dbReference type="PANTHER" id="PTHR43669:SF3">
    <property type="entry name" value="ALCOHOL DEHYDROGENASE, PUTATIVE (AFU_ORTHOLOGUE AFUA_3G03445)-RELATED"/>
    <property type="match status" value="1"/>
</dbReference>
<dbReference type="PANTHER" id="PTHR43669">
    <property type="entry name" value="5-KETO-D-GLUCONATE 5-REDUCTASE"/>
    <property type="match status" value="1"/>
</dbReference>
<evidence type="ECO:0000313" key="4">
    <source>
        <dbReference type="EMBL" id="KAK2630095.1"/>
    </source>
</evidence>
<dbReference type="InterPro" id="IPR002347">
    <property type="entry name" value="SDR_fam"/>
</dbReference>
<gene>
    <name evidence="4" type="ORF">QTJ16_000915</name>
</gene>
<comment type="caution">
    <text evidence="4">The sequence shown here is derived from an EMBL/GenBank/DDBJ whole genome shotgun (WGS) entry which is preliminary data.</text>
</comment>
<dbReference type="EMBL" id="JAUBYV010000001">
    <property type="protein sequence ID" value="KAK2630095.1"/>
    <property type="molecule type" value="Genomic_DNA"/>
</dbReference>
<dbReference type="SUPFAM" id="SSF51735">
    <property type="entry name" value="NAD(P)-binding Rossmann-fold domains"/>
    <property type="match status" value="1"/>
</dbReference>
<dbReference type="AlphaFoldDB" id="A0AAD9T7W6"/>
<keyword evidence="2" id="KW-0560">Oxidoreductase</keyword>
<sequence length="231" mass="25240">MSPATIPTLLLVGSGPGIGLATALLFAQRKFSRVALIARSARRLATEAATIKSSAPDRDVSVHAWAVDITDSEQYRKILQEVGAWGDVTCVIFNAARVQPSTLLEEPASEIMADFKVTNIALHTTASWAMPLLSKKPAAEAPSLLVTSSLLWRDPYPAFFSLSMVKSSQRNLVQSLGLAFPTVHCALLNVGGQVRVEDKFLNPTSIAERYWELYEQKQDAWTLDLDVLGEQ</sequence>
<keyword evidence="3" id="KW-1133">Transmembrane helix</keyword>
<dbReference type="Gene3D" id="3.40.50.720">
    <property type="entry name" value="NAD(P)-binding Rossmann-like Domain"/>
    <property type="match status" value="1"/>
</dbReference>
<accession>A0AAD9T7W6</accession>
<feature type="transmembrane region" description="Helical" evidence="3">
    <location>
        <begin position="6"/>
        <end position="27"/>
    </location>
</feature>
<protein>
    <submittedName>
        <fullName evidence="4">Uncharacterized protein</fullName>
    </submittedName>
</protein>
<proteinExistence type="inferred from homology"/>
<dbReference type="InterPro" id="IPR036291">
    <property type="entry name" value="NAD(P)-bd_dom_sf"/>
</dbReference>